<accession>A0AAD3DFB0</accession>
<reference evidence="1 2" key="1">
    <citation type="journal article" date="2021" name="Sci. Rep.">
        <title>Genome sequencing of the multicellular alga Astrephomene provides insights into convergent evolution of germ-soma differentiation.</title>
        <authorList>
            <person name="Yamashita S."/>
            <person name="Yamamoto K."/>
            <person name="Matsuzaki R."/>
            <person name="Suzuki S."/>
            <person name="Yamaguchi H."/>
            <person name="Hirooka S."/>
            <person name="Minakuchi Y."/>
            <person name="Miyagishima S."/>
            <person name="Kawachi M."/>
            <person name="Toyoda A."/>
            <person name="Nozaki H."/>
        </authorList>
    </citation>
    <scope>NUCLEOTIDE SEQUENCE [LARGE SCALE GENOMIC DNA]</scope>
    <source>
        <strain evidence="1 2">NIES-4017</strain>
    </source>
</reference>
<sequence>DDLPTYKGWSVTCEPPPASPGSTCAAIAASPCVTAAPTNGTAGGLNNMQALPYTTVQLNHTTAVQGSPSAPVLASFNLPTGSRVAFDSSATSITSASRTITFVFRVTKVSAVQYRLDQFNGTSVFSGVYPVFDPSVPYTVAISKTCGGALLDEPSYTLWYWATDVYGRSSAALSVSVVM</sequence>
<dbReference type="AlphaFoldDB" id="A0AAD3DFB0"/>
<gene>
    <name evidence="1" type="ORF">Agub_g70</name>
</gene>
<evidence type="ECO:0000313" key="2">
    <source>
        <dbReference type="Proteomes" id="UP001054857"/>
    </source>
</evidence>
<dbReference type="EMBL" id="BMAR01000001">
    <property type="protein sequence ID" value="GFR39608.1"/>
    <property type="molecule type" value="Genomic_DNA"/>
</dbReference>
<organism evidence="1 2">
    <name type="scientific">Astrephomene gubernaculifera</name>
    <dbReference type="NCBI Taxonomy" id="47775"/>
    <lineage>
        <taxon>Eukaryota</taxon>
        <taxon>Viridiplantae</taxon>
        <taxon>Chlorophyta</taxon>
        <taxon>core chlorophytes</taxon>
        <taxon>Chlorophyceae</taxon>
        <taxon>CS clade</taxon>
        <taxon>Chlamydomonadales</taxon>
        <taxon>Astrephomenaceae</taxon>
        <taxon>Astrephomene</taxon>
    </lineage>
</organism>
<name>A0AAD3DFB0_9CHLO</name>
<proteinExistence type="predicted"/>
<feature type="non-terminal residue" evidence="1">
    <location>
        <position position="1"/>
    </location>
</feature>
<keyword evidence="2" id="KW-1185">Reference proteome</keyword>
<comment type="caution">
    <text evidence="1">The sequence shown here is derived from an EMBL/GenBank/DDBJ whole genome shotgun (WGS) entry which is preliminary data.</text>
</comment>
<dbReference type="Proteomes" id="UP001054857">
    <property type="component" value="Unassembled WGS sequence"/>
</dbReference>
<evidence type="ECO:0000313" key="1">
    <source>
        <dbReference type="EMBL" id="GFR39608.1"/>
    </source>
</evidence>
<protein>
    <submittedName>
        <fullName evidence="1">Uncharacterized protein</fullName>
    </submittedName>
</protein>